<gene>
    <name evidence="1" type="ORF">H2136_20455</name>
</gene>
<comment type="caution">
    <text evidence="1">The sequence shown here is derived from an EMBL/GenBank/DDBJ whole genome shotgun (WGS) entry which is preliminary data.</text>
</comment>
<dbReference type="AlphaFoldDB" id="A0A926IYE9"/>
<sequence>MMAINSNSYGYVLELAPLNGADEETVRQLAQAYSSMGENVYGQIILKYQISVVIN</sequence>
<organism evidence="1">
    <name type="scientific">Aeromonas hydrophila</name>
    <dbReference type="NCBI Taxonomy" id="644"/>
    <lineage>
        <taxon>Bacteria</taxon>
        <taxon>Pseudomonadati</taxon>
        <taxon>Pseudomonadota</taxon>
        <taxon>Gammaproteobacteria</taxon>
        <taxon>Aeromonadales</taxon>
        <taxon>Aeromonadaceae</taxon>
        <taxon>Aeromonas</taxon>
    </lineage>
</organism>
<name>A0A926IYE9_AERHY</name>
<proteinExistence type="predicted"/>
<reference evidence="1" key="1">
    <citation type="submission" date="2020-07" db="EMBL/GenBank/DDBJ databases">
        <title>Carbapenem Resistant Aeromonas hydrophila Carrying blacphA7 Isolated from Two Solid Organ Transplant Patients.</title>
        <authorList>
            <person name="Hilt E."/>
            <person name="Fitzwater S.P."/>
            <person name="Ward K."/>
            <person name="De St Maurice A."/>
            <person name="Chandrasekaran S."/>
            <person name="Garner O.B."/>
            <person name="Yang S."/>
        </authorList>
    </citation>
    <scope>NUCLEOTIDE SEQUENCE</scope>
    <source>
        <strain evidence="1">B-1</strain>
    </source>
</reference>
<dbReference type="EMBL" id="JACLAN010000014">
    <property type="protein sequence ID" value="MBC8674317.1"/>
    <property type="molecule type" value="Genomic_DNA"/>
</dbReference>
<accession>A0A926IYE9</accession>
<evidence type="ECO:0000313" key="1">
    <source>
        <dbReference type="EMBL" id="MBC8674317.1"/>
    </source>
</evidence>
<protein>
    <submittedName>
        <fullName evidence="1">TraC family protein</fullName>
    </submittedName>
</protein>